<gene>
    <name evidence="3" type="ORF">AADG42_03255</name>
</gene>
<dbReference type="EC" id="3.1.-.-" evidence="3"/>
<keyword evidence="3" id="KW-0378">Hydrolase</keyword>
<dbReference type="EMBL" id="CP154795">
    <property type="protein sequence ID" value="XAN06363.1"/>
    <property type="molecule type" value="Genomic_DNA"/>
</dbReference>
<organism evidence="3 4">
    <name type="scientific">Ammonicoccus fulvus</name>
    <dbReference type="NCBI Taxonomy" id="3138240"/>
    <lineage>
        <taxon>Bacteria</taxon>
        <taxon>Bacillati</taxon>
        <taxon>Actinomycetota</taxon>
        <taxon>Actinomycetes</taxon>
        <taxon>Propionibacteriales</taxon>
        <taxon>Propionibacteriaceae</taxon>
        <taxon>Ammonicoccus</taxon>
    </lineage>
</organism>
<sequence>MGLLCLALVAGCGQAPSEATAPPTPTAAATAPAPSPADTPSGSLTAPDEPTRPTGRAGVPVRKIVGLGDSVMGGTGCECEGPVDALATRLEQRPGAERIARVNLGTDGATTADVGDVIESEDWQPDLKDADVIVIIVGANDLTEAYDAWSEDPENTEPVDDALAQLETSLPDLLARVKTAHGAKPATYLVAGYWNVFAEASVEDVPEGYAGWSRQVTERANTVIETSATDAGMTYVDLVTPFRGPSGDGDPTPFLADDGDHPNEAGVGVIADALVAKVP</sequence>
<proteinExistence type="predicted"/>
<feature type="compositionally biased region" description="Low complexity" evidence="1">
    <location>
        <begin position="15"/>
        <end position="41"/>
    </location>
</feature>
<feature type="chain" id="PRO_5046646173" evidence="2">
    <location>
        <begin position="22"/>
        <end position="279"/>
    </location>
</feature>
<protein>
    <submittedName>
        <fullName evidence="3">SGNH/GDSL hydrolase family protein</fullName>
        <ecNumber evidence="3">3.1.-.-</ecNumber>
    </submittedName>
</protein>
<evidence type="ECO:0000313" key="4">
    <source>
        <dbReference type="Proteomes" id="UP001442841"/>
    </source>
</evidence>
<dbReference type="InterPro" id="IPR051532">
    <property type="entry name" value="Ester_Hydrolysis_Enzymes"/>
</dbReference>
<feature type="region of interest" description="Disordered" evidence="1">
    <location>
        <begin position="15"/>
        <end position="60"/>
    </location>
</feature>
<dbReference type="Proteomes" id="UP001442841">
    <property type="component" value="Chromosome"/>
</dbReference>
<evidence type="ECO:0000256" key="2">
    <source>
        <dbReference type="SAM" id="SignalP"/>
    </source>
</evidence>
<evidence type="ECO:0000256" key="1">
    <source>
        <dbReference type="SAM" id="MobiDB-lite"/>
    </source>
</evidence>
<evidence type="ECO:0000313" key="3">
    <source>
        <dbReference type="EMBL" id="XAN06363.1"/>
    </source>
</evidence>
<dbReference type="SUPFAM" id="SSF52266">
    <property type="entry name" value="SGNH hydrolase"/>
    <property type="match status" value="1"/>
</dbReference>
<dbReference type="InterPro" id="IPR001087">
    <property type="entry name" value="GDSL"/>
</dbReference>
<keyword evidence="4" id="KW-1185">Reference proteome</keyword>
<dbReference type="PANTHER" id="PTHR30383">
    <property type="entry name" value="THIOESTERASE 1/PROTEASE 1/LYSOPHOSPHOLIPASE L1"/>
    <property type="match status" value="1"/>
</dbReference>
<name>A0ABZ3FNG5_9ACTN</name>
<accession>A0ABZ3FNG5</accession>
<keyword evidence="2" id="KW-0732">Signal</keyword>
<dbReference type="PANTHER" id="PTHR30383:SF5">
    <property type="entry name" value="SGNH HYDROLASE-TYPE ESTERASE DOMAIN-CONTAINING PROTEIN"/>
    <property type="match status" value="1"/>
</dbReference>
<feature type="signal peptide" evidence="2">
    <location>
        <begin position="1"/>
        <end position="21"/>
    </location>
</feature>
<dbReference type="RefSeq" id="WP_425307793.1">
    <property type="nucleotide sequence ID" value="NZ_CP154795.1"/>
</dbReference>
<dbReference type="InterPro" id="IPR036514">
    <property type="entry name" value="SGNH_hydro_sf"/>
</dbReference>
<dbReference type="Gene3D" id="3.40.50.1110">
    <property type="entry name" value="SGNH hydrolase"/>
    <property type="match status" value="1"/>
</dbReference>
<dbReference type="CDD" id="cd00229">
    <property type="entry name" value="SGNH_hydrolase"/>
    <property type="match status" value="1"/>
</dbReference>
<reference evidence="3 4" key="1">
    <citation type="submission" date="2024-04" db="EMBL/GenBank/DDBJ databases">
        <title>Isolation of an actinomycete strain from pig manure.</title>
        <authorList>
            <person name="Gong T."/>
            <person name="Yu Z."/>
            <person name="An M."/>
            <person name="Wei C."/>
            <person name="Yang W."/>
            <person name="Liu L."/>
        </authorList>
    </citation>
    <scope>NUCLEOTIDE SEQUENCE [LARGE SCALE GENOMIC DNA]</scope>
    <source>
        <strain evidence="3 4">ZF39</strain>
    </source>
</reference>
<dbReference type="Pfam" id="PF00657">
    <property type="entry name" value="Lipase_GDSL"/>
    <property type="match status" value="1"/>
</dbReference>
<dbReference type="GO" id="GO:0016787">
    <property type="term" value="F:hydrolase activity"/>
    <property type="evidence" value="ECO:0007669"/>
    <property type="project" value="UniProtKB-KW"/>
</dbReference>